<name>G2ZK57_9RALS</name>
<accession>G2ZK57</accession>
<sequence>MGFSSLALMGAGVAANTVGSYFSAQQQKTALGAQAGIDDINARMAESGAQSALYQGQQQEIASRMRTAQLKSSQRTALAANGVDLGSDSAVNVLTSTDVMGGIDANTIAANAVRAAFGYRTQATNFQNDALMKRASASAISPIGSAAGTLLSSAGQVAGNWYLMKKNGLFDTPASSGSGSDMGFNIGKDLG</sequence>
<proteinExistence type="predicted"/>
<dbReference type="EMBL" id="FR854062">
    <property type="protein sequence ID" value="CCA79420.1"/>
    <property type="molecule type" value="Genomic_DNA"/>
</dbReference>
<reference evidence="1" key="1">
    <citation type="journal article" date="2011" name="PLoS ONE">
        <title>Ralstonia syzygii, the Blood Disease Bacterium and some Asian R. solanacearum strains form a single genomic species despite divergent lifestyles.</title>
        <authorList>
            <person name="Remenant B."/>
            <person name="de Cambiaire J.C."/>
            <person name="Cellier G."/>
            <person name="Jacobs J.M."/>
            <person name="Mangenot S."/>
            <person name="Barbe V."/>
            <person name="Lajus A."/>
            <person name="Vallenet D."/>
            <person name="Medigue C."/>
            <person name="Fegan M."/>
            <person name="Allen C."/>
            <person name="Prior P."/>
        </authorList>
    </citation>
    <scope>NUCLEOTIDE SEQUENCE</scope>
    <source>
        <strain evidence="1">R229</strain>
    </source>
</reference>
<organism evidence="1">
    <name type="scientific">blood disease bacterium R229</name>
    <dbReference type="NCBI Taxonomy" id="741978"/>
    <lineage>
        <taxon>Bacteria</taxon>
        <taxon>Pseudomonadati</taxon>
        <taxon>Pseudomonadota</taxon>
        <taxon>Betaproteobacteria</taxon>
        <taxon>Burkholderiales</taxon>
        <taxon>Burkholderiaceae</taxon>
        <taxon>Ralstonia</taxon>
        <taxon>Ralstonia solanacearum species complex</taxon>
    </lineage>
</organism>
<reference evidence="1" key="2">
    <citation type="submission" date="2011-04" db="EMBL/GenBank/DDBJ databases">
        <authorList>
            <person name="Genoscope - CEA"/>
        </authorList>
    </citation>
    <scope>NUCLEOTIDE SEQUENCE</scope>
    <source>
        <strain evidence="1">R229</strain>
    </source>
</reference>
<gene>
    <name evidence="1" type="ORF">BDB_60027</name>
</gene>
<protein>
    <submittedName>
        <fullName evidence="1">Putative phage protein p12</fullName>
    </submittedName>
</protein>
<dbReference type="AlphaFoldDB" id="G2ZK57"/>
<evidence type="ECO:0000313" key="1">
    <source>
        <dbReference type="EMBL" id="CCA79420.1"/>
    </source>
</evidence>